<dbReference type="Proteomes" id="UP000324222">
    <property type="component" value="Unassembled WGS sequence"/>
</dbReference>
<dbReference type="AlphaFoldDB" id="A0A5B7E121"/>
<evidence type="ECO:0000313" key="1">
    <source>
        <dbReference type="EMBL" id="MPC27468.1"/>
    </source>
</evidence>
<protein>
    <submittedName>
        <fullName evidence="1">Uncharacterized protein</fullName>
    </submittedName>
</protein>
<dbReference type="EMBL" id="VSRR010001753">
    <property type="protein sequence ID" value="MPC27468.1"/>
    <property type="molecule type" value="Genomic_DNA"/>
</dbReference>
<gene>
    <name evidence="1" type="ORF">E2C01_020638</name>
</gene>
<reference evidence="1 2" key="1">
    <citation type="submission" date="2019-05" db="EMBL/GenBank/DDBJ databases">
        <title>Another draft genome of Portunus trituberculatus and its Hox gene families provides insights of decapod evolution.</title>
        <authorList>
            <person name="Jeong J.-H."/>
            <person name="Song I."/>
            <person name="Kim S."/>
            <person name="Choi T."/>
            <person name="Kim D."/>
            <person name="Ryu S."/>
            <person name="Kim W."/>
        </authorList>
    </citation>
    <scope>NUCLEOTIDE SEQUENCE [LARGE SCALE GENOMIC DNA]</scope>
    <source>
        <tissue evidence="1">Muscle</tissue>
    </source>
</reference>
<organism evidence="1 2">
    <name type="scientific">Portunus trituberculatus</name>
    <name type="common">Swimming crab</name>
    <name type="synonym">Neptunus trituberculatus</name>
    <dbReference type="NCBI Taxonomy" id="210409"/>
    <lineage>
        <taxon>Eukaryota</taxon>
        <taxon>Metazoa</taxon>
        <taxon>Ecdysozoa</taxon>
        <taxon>Arthropoda</taxon>
        <taxon>Crustacea</taxon>
        <taxon>Multicrustacea</taxon>
        <taxon>Malacostraca</taxon>
        <taxon>Eumalacostraca</taxon>
        <taxon>Eucarida</taxon>
        <taxon>Decapoda</taxon>
        <taxon>Pleocyemata</taxon>
        <taxon>Brachyura</taxon>
        <taxon>Eubrachyura</taxon>
        <taxon>Portunoidea</taxon>
        <taxon>Portunidae</taxon>
        <taxon>Portuninae</taxon>
        <taxon>Portunus</taxon>
    </lineage>
</organism>
<proteinExistence type="predicted"/>
<keyword evidence="2" id="KW-1185">Reference proteome</keyword>
<comment type="caution">
    <text evidence="1">The sequence shown here is derived from an EMBL/GenBank/DDBJ whole genome shotgun (WGS) entry which is preliminary data.</text>
</comment>
<sequence length="153" mass="16289">MVSVGVCGSRHLPEATLYSGSRFKDALIEDFSPYATLGFLPLPPPPPPPFPFSLPLPLPLPLTPARPLSPLFLFGESGKASFFPGNCPTTLTLPSGKGPTNRVTRGSMALSSLFTSVVLSASPATSLPSSSQHSKPQAWLILPRCRETRVIFT</sequence>
<evidence type="ECO:0000313" key="2">
    <source>
        <dbReference type="Proteomes" id="UP000324222"/>
    </source>
</evidence>
<accession>A0A5B7E121</accession>
<name>A0A5B7E121_PORTR</name>